<dbReference type="InterPro" id="IPR007599">
    <property type="entry name" value="DER1"/>
</dbReference>
<evidence type="ECO:0000256" key="9">
    <source>
        <dbReference type="SAM" id="SignalP"/>
    </source>
</evidence>
<proteinExistence type="inferred from homology"/>
<feature type="compositionally biased region" description="Acidic residues" evidence="8">
    <location>
        <begin position="338"/>
        <end position="347"/>
    </location>
</feature>
<organism evidence="10 11">
    <name type="scientific">Kipferlia bialata</name>
    <dbReference type="NCBI Taxonomy" id="797122"/>
    <lineage>
        <taxon>Eukaryota</taxon>
        <taxon>Metamonada</taxon>
        <taxon>Carpediemonas-like organisms</taxon>
        <taxon>Kipferlia</taxon>
    </lineage>
</organism>
<keyword evidence="6 7" id="KW-0472">Membrane</keyword>
<keyword evidence="5 7" id="KW-1133">Transmembrane helix</keyword>
<evidence type="ECO:0000256" key="4">
    <source>
        <dbReference type="ARBA" id="ARBA00022824"/>
    </source>
</evidence>
<feature type="transmembrane region" description="Helical" evidence="7">
    <location>
        <begin position="134"/>
        <end position="157"/>
    </location>
</feature>
<feature type="signal peptide" evidence="9">
    <location>
        <begin position="1"/>
        <end position="26"/>
    </location>
</feature>
<evidence type="ECO:0000256" key="1">
    <source>
        <dbReference type="ARBA" id="ARBA00004477"/>
    </source>
</evidence>
<evidence type="ECO:0000256" key="6">
    <source>
        <dbReference type="ARBA" id="ARBA00023136"/>
    </source>
</evidence>
<feature type="chain" id="PRO_5039903890" description="Derlin" evidence="9">
    <location>
        <begin position="27"/>
        <end position="449"/>
    </location>
</feature>
<evidence type="ECO:0000256" key="2">
    <source>
        <dbReference type="ARBA" id="ARBA00008917"/>
    </source>
</evidence>
<comment type="caution">
    <text evidence="10">The sequence shown here is derived from an EMBL/GenBank/DDBJ whole genome shotgun (WGS) entry which is preliminary data.</text>
</comment>
<dbReference type="AlphaFoldDB" id="A0A9K3CQ04"/>
<dbReference type="PANTHER" id="PTHR11009">
    <property type="entry name" value="DER1-LIKE PROTEIN, DERLIN"/>
    <property type="match status" value="1"/>
</dbReference>
<evidence type="ECO:0000256" key="5">
    <source>
        <dbReference type="ARBA" id="ARBA00022989"/>
    </source>
</evidence>
<evidence type="ECO:0000313" key="11">
    <source>
        <dbReference type="Proteomes" id="UP000265618"/>
    </source>
</evidence>
<evidence type="ECO:0000256" key="8">
    <source>
        <dbReference type="SAM" id="MobiDB-lite"/>
    </source>
</evidence>
<accession>A0A9K3CQ04</accession>
<comment type="function">
    <text evidence="7">May be involved in the degradation of misfolded endoplasmic reticulum (ER) luminal proteins.</text>
</comment>
<dbReference type="GO" id="GO:0006950">
    <property type="term" value="P:response to stress"/>
    <property type="evidence" value="ECO:0007669"/>
    <property type="project" value="UniProtKB-ARBA"/>
</dbReference>
<keyword evidence="4 7" id="KW-0256">Endoplasmic reticulum</keyword>
<keyword evidence="9" id="KW-0732">Signal</keyword>
<name>A0A9K3CQ04_9EUKA</name>
<evidence type="ECO:0000256" key="7">
    <source>
        <dbReference type="RuleBase" id="RU363059"/>
    </source>
</evidence>
<sequence>MFRAKVTMVYFAICVVVTLLPQVTKSVQVYDYYLSWARIRNNKEYYRILTTFTYMGSVSAMPLSVVFGVINNISFMAKLENERYSGHTSRFLFAFAWGMIGMLLYTLFRPAEFLRSYLSDYFLYLWSKTSTTRIRVLGVLVIQPGWVPVFIAAVTWYKGGDCRLLMVSFLLAHTLFFMESVLPRAGWQPLGYVYDLMDVIARPFLLFVGVNMTERDAQRQRERDADLQRQRDREREVVAALTLQAKLEGDLCKDVQSLQERVEVLQRRVHTGMAEMPQRVPDGLQELQRGVPVEAPEWPADTVAEEEPIADAAPIEDTTPIEDAALLEDATPAPTEDVPSEESESEEALAAARAQRIEALRVSMSAYYDRMEETFECVDPCETTGETDEEFMARHRAQLERVEREGEEMNRITEARERREREERRREREERRREREERAEGRHRNTFSE</sequence>
<evidence type="ECO:0000313" key="10">
    <source>
        <dbReference type="EMBL" id="GIQ81174.1"/>
    </source>
</evidence>
<feature type="region of interest" description="Disordered" evidence="8">
    <location>
        <begin position="331"/>
        <end position="351"/>
    </location>
</feature>
<feature type="transmembrane region" description="Helical" evidence="7">
    <location>
        <begin position="164"/>
        <end position="186"/>
    </location>
</feature>
<dbReference type="Proteomes" id="UP000265618">
    <property type="component" value="Unassembled WGS sequence"/>
</dbReference>
<evidence type="ECO:0000256" key="3">
    <source>
        <dbReference type="ARBA" id="ARBA00022692"/>
    </source>
</evidence>
<dbReference type="InterPro" id="IPR035952">
    <property type="entry name" value="Rhomboid-like_sf"/>
</dbReference>
<feature type="compositionally biased region" description="Basic and acidic residues" evidence="8">
    <location>
        <begin position="403"/>
        <end position="443"/>
    </location>
</feature>
<comment type="similarity">
    <text evidence="2 7">Belongs to the derlin family.</text>
</comment>
<protein>
    <recommendedName>
        <fullName evidence="7">Derlin</fullName>
    </recommendedName>
</protein>
<dbReference type="OrthoDB" id="1716531at2759"/>
<dbReference type="GO" id="GO:0005789">
    <property type="term" value="C:endoplasmic reticulum membrane"/>
    <property type="evidence" value="ECO:0007669"/>
    <property type="project" value="UniProtKB-SubCell"/>
</dbReference>
<reference evidence="10 11" key="1">
    <citation type="journal article" date="2018" name="PLoS ONE">
        <title>The draft genome of Kipferlia bialata reveals reductive genome evolution in fornicate parasites.</title>
        <authorList>
            <person name="Tanifuji G."/>
            <person name="Takabayashi S."/>
            <person name="Kume K."/>
            <person name="Takagi M."/>
            <person name="Nakayama T."/>
            <person name="Kamikawa R."/>
            <person name="Inagaki Y."/>
            <person name="Hashimoto T."/>
        </authorList>
    </citation>
    <scope>NUCLEOTIDE SEQUENCE [LARGE SCALE GENOMIC DNA]</scope>
    <source>
        <strain evidence="10">NY0173</strain>
    </source>
</reference>
<feature type="transmembrane region" description="Helical" evidence="7">
    <location>
        <begin position="91"/>
        <end position="108"/>
    </location>
</feature>
<gene>
    <name evidence="10" type="ORF">KIPB_002089</name>
</gene>
<feature type="transmembrane region" description="Helical" evidence="7">
    <location>
        <begin position="45"/>
        <end position="70"/>
    </location>
</feature>
<dbReference type="Pfam" id="PF04511">
    <property type="entry name" value="DER1"/>
    <property type="match status" value="1"/>
</dbReference>
<comment type="subcellular location">
    <subcellularLocation>
        <location evidence="1 7">Endoplasmic reticulum membrane</location>
        <topology evidence="1 7">Multi-pass membrane protein</topology>
    </subcellularLocation>
</comment>
<keyword evidence="3 7" id="KW-0812">Transmembrane</keyword>
<keyword evidence="11" id="KW-1185">Reference proteome</keyword>
<feature type="region of interest" description="Disordered" evidence="8">
    <location>
        <begin position="403"/>
        <end position="449"/>
    </location>
</feature>
<dbReference type="EMBL" id="BDIP01000324">
    <property type="protein sequence ID" value="GIQ81174.1"/>
    <property type="molecule type" value="Genomic_DNA"/>
</dbReference>
<dbReference type="SUPFAM" id="SSF144091">
    <property type="entry name" value="Rhomboid-like"/>
    <property type="match status" value="1"/>
</dbReference>